<dbReference type="PANTHER" id="PTHR30329:SF21">
    <property type="entry name" value="LIPOPROTEIN YIAD-RELATED"/>
    <property type="match status" value="1"/>
</dbReference>
<dbReference type="Gene3D" id="3.30.1330.60">
    <property type="entry name" value="OmpA-like domain"/>
    <property type="match status" value="1"/>
</dbReference>
<proteinExistence type="predicted"/>
<evidence type="ECO:0000259" key="5">
    <source>
        <dbReference type="PROSITE" id="PS51123"/>
    </source>
</evidence>
<dbReference type="Pfam" id="PF00691">
    <property type="entry name" value="OmpA"/>
    <property type="match status" value="1"/>
</dbReference>
<gene>
    <name evidence="6" type="ORF">KARMA_2930</name>
</gene>
<evidence type="ECO:0000256" key="3">
    <source>
        <dbReference type="ARBA" id="ARBA00023237"/>
    </source>
</evidence>
<keyword evidence="2 4" id="KW-0472">Membrane</keyword>
<dbReference type="Proteomes" id="UP000184085">
    <property type="component" value="Unassembled WGS sequence"/>
</dbReference>
<dbReference type="CDD" id="cd07185">
    <property type="entry name" value="OmpA_C-like"/>
    <property type="match status" value="1"/>
</dbReference>
<dbReference type="InterPro" id="IPR006664">
    <property type="entry name" value="OMP_bac"/>
</dbReference>
<feature type="domain" description="OmpA-like" evidence="5">
    <location>
        <begin position="273"/>
        <end position="390"/>
    </location>
</feature>
<keyword evidence="3" id="KW-0998">Cell outer membrane</keyword>
<dbReference type="AlphaFoldDB" id="A0A1M4N3Z0"/>
<dbReference type="GO" id="GO:0009279">
    <property type="term" value="C:cell outer membrane"/>
    <property type="evidence" value="ECO:0007669"/>
    <property type="project" value="UniProtKB-SubCell"/>
</dbReference>
<name>A0A1M4N3Z0_9RHOB</name>
<dbReference type="PANTHER" id="PTHR30329">
    <property type="entry name" value="STATOR ELEMENT OF FLAGELLAR MOTOR COMPLEX"/>
    <property type="match status" value="1"/>
</dbReference>
<keyword evidence="7" id="KW-1185">Reference proteome</keyword>
<dbReference type="SUPFAM" id="SSF103515">
    <property type="entry name" value="Autotransporter"/>
    <property type="match status" value="1"/>
</dbReference>
<dbReference type="InterPro" id="IPR036737">
    <property type="entry name" value="OmpA-like_sf"/>
</dbReference>
<dbReference type="InterPro" id="IPR050330">
    <property type="entry name" value="Bact_OuterMem_StrucFunc"/>
</dbReference>
<reference evidence="7" key="1">
    <citation type="submission" date="2016-09" db="EMBL/GenBank/DDBJ databases">
        <authorList>
            <person name="Wibberg D."/>
        </authorList>
    </citation>
    <scope>NUCLEOTIDE SEQUENCE [LARGE SCALE GENOMIC DNA]</scope>
</reference>
<evidence type="ECO:0000256" key="1">
    <source>
        <dbReference type="ARBA" id="ARBA00004442"/>
    </source>
</evidence>
<evidence type="ECO:0000313" key="6">
    <source>
        <dbReference type="EMBL" id="SCM68704.1"/>
    </source>
</evidence>
<evidence type="ECO:0000313" key="7">
    <source>
        <dbReference type="Proteomes" id="UP000184085"/>
    </source>
</evidence>
<evidence type="ECO:0000256" key="4">
    <source>
        <dbReference type="PROSITE-ProRule" id="PRU00473"/>
    </source>
</evidence>
<sequence>MVTVTVDAATIDAVDDAPAAISGSDGATIPYVLSNDILDGTAGPAIATDVTVFNSGSSQDGTTPIGLDTVPAQGSITFDAASGDVIVAPGTSAGTYTYTYEICEVLNPTNCDNAQVTIRINPAVIDAVDDDFTGSAGSSVVAGSAGPVLTNDTIDGNVVPADGSLTTIALTDDGGMTGATLATDGALTIPAGIAAGTYALTYEICEILNPTNCDSATAQVRITDPDLLALIKEDLTKVLNEDRAAAITQQAARMQGYASDGLQRLKARTATACQEAVNLEAEKILFDTDRAIIKPESSQTLDEIASILGTCKGVAFEIAGHTDSDASMAYNVGLSQRRVNAVLGALTDRGVDTEDFVARAYGETSPATSNATDAGKAQNRRVEFRLIDQAPLVSTCHNGGTLQRRIDGDANDTEAQLDGGLYRETYDCVRDEWTIVESALSFHESDDGQSQRQLNLSFRRERFRDETSLRGWFFGLYGSQNDISSLADGEIAGIGLNGGIYGADQLQNGLYLDYYLGAAAGRHEFDLAFDRSIGTIDADGHYTYFAGFAGIALSGDLDLGEVTVTPRGGLEFAYSPEAEVEVKTSLGNLTQYGDFSLSEISGGRAFIEIRHEWSVWEDLGKFAIAPRVACYEPLVGEALGCTYGGYIEIEQSDDDSPLAYHARLDLEQGETFRTGSFTAGITRRLRRTILRADATVDGDGRAKVGSSVEVNF</sequence>
<dbReference type="PRINTS" id="PR01021">
    <property type="entry name" value="OMPADOMAIN"/>
</dbReference>
<dbReference type="InterPro" id="IPR036709">
    <property type="entry name" value="Autotransporte_beta_dom_sf"/>
</dbReference>
<evidence type="ECO:0000256" key="2">
    <source>
        <dbReference type="ARBA" id="ARBA00023136"/>
    </source>
</evidence>
<dbReference type="PROSITE" id="PS51123">
    <property type="entry name" value="OMPA_2"/>
    <property type="match status" value="1"/>
</dbReference>
<dbReference type="InterPro" id="IPR006665">
    <property type="entry name" value="OmpA-like"/>
</dbReference>
<accession>A0A1M4N3Z0</accession>
<dbReference type="SUPFAM" id="SSF103088">
    <property type="entry name" value="OmpA-like"/>
    <property type="match status" value="1"/>
</dbReference>
<comment type="subcellular location">
    <subcellularLocation>
        <location evidence="1">Cell outer membrane</location>
    </subcellularLocation>
</comment>
<protein>
    <recommendedName>
        <fullName evidence="5">OmpA-like domain-containing protein</fullName>
    </recommendedName>
</protein>
<organism evidence="6 7">
    <name type="scientific">Donghicola eburneus</name>
    <dbReference type="NCBI Taxonomy" id="393278"/>
    <lineage>
        <taxon>Bacteria</taxon>
        <taxon>Pseudomonadati</taxon>
        <taxon>Pseudomonadota</taxon>
        <taxon>Alphaproteobacteria</taxon>
        <taxon>Rhodobacterales</taxon>
        <taxon>Roseobacteraceae</taxon>
        <taxon>Donghicola</taxon>
    </lineage>
</organism>
<dbReference type="EMBL" id="FMJB01000058">
    <property type="protein sequence ID" value="SCM68704.1"/>
    <property type="molecule type" value="Genomic_DNA"/>
</dbReference>